<feature type="compositionally biased region" description="Polar residues" evidence="2">
    <location>
        <begin position="26"/>
        <end position="46"/>
    </location>
</feature>
<dbReference type="Proteomes" id="UP001444071">
    <property type="component" value="Unassembled WGS sequence"/>
</dbReference>
<evidence type="ECO:0000256" key="2">
    <source>
        <dbReference type="SAM" id="MobiDB-lite"/>
    </source>
</evidence>
<keyword evidence="5" id="KW-1185">Reference proteome</keyword>
<dbReference type="EMBL" id="JAHRIM010020957">
    <property type="protein sequence ID" value="MEQ2262832.1"/>
    <property type="molecule type" value="Genomic_DNA"/>
</dbReference>
<dbReference type="SUPFAM" id="SSF57756">
    <property type="entry name" value="Retrovirus zinc finger-like domains"/>
    <property type="match status" value="1"/>
</dbReference>
<dbReference type="PROSITE" id="PS50158">
    <property type="entry name" value="ZF_CCHC"/>
    <property type="match status" value="1"/>
</dbReference>
<keyword evidence="1" id="KW-0479">Metal-binding</keyword>
<reference evidence="4 5" key="1">
    <citation type="submission" date="2021-06" db="EMBL/GenBank/DDBJ databases">
        <authorList>
            <person name="Palmer J.M."/>
        </authorList>
    </citation>
    <scope>NUCLEOTIDE SEQUENCE [LARGE SCALE GENOMIC DNA]</scope>
    <source>
        <strain evidence="4 5">XR_2019</strain>
        <tissue evidence="4">Muscle</tissue>
    </source>
</reference>
<dbReference type="InterPro" id="IPR001878">
    <property type="entry name" value="Znf_CCHC"/>
</dbReference>
<feature type="domain" description="CCHC-type" evidence="3">
    <location>
        <begin position="66"/>
        <end position="81"/>
    </location>
</feature>
<keyword evidence="1" id="KW-0863">Zinc-finger</keyword>
<dbReference type="InterPro" id="IPR036875">
    <property type="entry name" value="Znf_CCHC_sf"/>
</dbReference>
<dbReference type="Gene3D" id="4.10.60.10">
    <property type="entry name" value="Zinc finger, CCHC-type"/>
    <property type="match status" value="1"/>
</dbReference>
<evidence type="ECO:0000313" key="4">
    <source>
        <dbReference type="EMBL" id="MEQ2262832.1"/>
    </source>
</evidence>
<organism evidence="4 5">
    <name type="scientific">Xenotaenia resolanae</name>
    <dbReference type="NCBI Taxonomy" id="208358"/>
    <lineage>
        <taxon>Eukaryota</taxon>
        <taxon>Metazoa</taxon>
        <taxon>Chordata</taxon>
        <taxon>Craniata</taxon>
        <taxon>Vertebrata</taxon>
        <taxon>Euteleostomi</taxon>
        <taxon>Actinopterygii</taxon>
        <taxon>Neopterygii</taxon>
        <taxon>Teleostei</taxon>
        <taxon>Neoteleostei</taxon>
        <taxon>Acanthomorphata</taxon>
        <taxon>Ovalentaria</taxon>
        <taxon>Atherinomorphae</taxon>
        <taxon>Cyprinodontiformes</taxon>
        <taxon>Goodeidae</taxon>
        <taxon>Xenotaenia</taxon>
    </lineage>
</organism>
<feature type="region of interest" description="Disordered" evidence="2">
    <location>
        <begin position="26"/>
        <end position="62"/>
    </location>
</feature>
<evidence type="ECO:0000259" key="3">
    <source>
        <dbReference type="PROSITE" id="PS50158"/>
    </source>
</evidence>
<keyword evidence="1" id="KW-0862">Zinc</keyword>
<gene>
    <name evidence="4" type="ORF">XENORESO_021721</name>
</gene>
<protein>
    <recommendedName>
        <fullName evidence="3">CCHC-type domain-containing protein</fullName>
    </recommendedName>
</protein>
<evidence type="ECO:0000256" key="1">
    <source>
        <dbReference type="PROSITE-ProRule" id="PRU00047"/>
    </source>
</evidence>
<sequence length="100" mass="11125">MCETLTTLTKKLTEHMAAIQRQLAVLNQSPDQHPNTQRTNSASRSCGKQKIAAVSHPSVSPNPGFCFRCGEDGHIKPQCENYPNSELVSAKKKQFNEKKK</sequence>
<evidence type="ECO:0000313" key="5">
    <source>
        <dbReference type="Proteomes" id="UP001444071"/>
    </source>
</evidence>
<comment type="caution">
    <text evidence="4">The sequence shown here is derived from an EMBL/GenBank/DDBJ whole genome shotgun (WGS) entry which is preliminary data.</text>
</comment>
<proteinExistence type="predicted"/>
<name>A0ABV0W010_9TELE</name>
<accession>A0ABV0W010</accession>